<organism evidence="4 5">
    <name type="scientific">Thioalkalivibrio halophilus</name>
    <dbReference type="NCBI Taxonomy" id="252474"/>
    <lineage>
        <taxon>Bacteria</taxon>
        <taxon>Pseudomonadati</taxon>
        <taxon>Pseudomonadota</taxon>
        <taxon>Gammaproteobacteria</taxon>
        <taxon>Chromatiales</taxon>
        <taxon>Ectothiorhodospiraceae</taxon>
        <taxon>Thioalkalivibrio</taxon>
    </lineage>
</organism>
<dbReference type="EMBL" id="MUZR01000014">
    <property type="protein sequence ID" value="OOC10515.1"/>
    <property type="molecule type" value="Genomic_DNA"/>
</dbReference>
<feature type="compositionally biased region" description="Acidic residues" evidence="2">
    <location>
        <begin position="51"/>
        <end position="63"/>
    </location>
</feature>
<keyword evidence="5" id="KW-1185">Reference proteome</keyword>
<dbReference type="PROSITE" id="PS50005">
    <property type="entry name" value="TPR"/>
    <property type="match status" value="1"/>
</dbReference>
<evidence type="ECO:0000256" key="1">
    <source>
        <dbReference type="PROSITE-ProRule" id="PRU00339"/>
    </source>
</evidence>
<comment type="caution">
    <text evidence="4">The sequence shown here is derived from an EMBL/GenBank/DDBJ whole genome shotgun (WGS) entry which is preliminary data.</text>
</comment>
<feature type="repeat" description="TPR" evidence="1">
    <location>
        <begin position="152"/>
        <end position="185"/>
    </location>
</feature>
<dbReference type="Proteomes" id="UP000189177">
    <property type="component" value="Unassembled WGS sequence"/>
</dbReference>
<feature type="region of interest" description="Disordered" evidence="2">
    <location>
        <begin position="39"/>
        <end position="114"/>
    </location>
</feature>
<feature type="compositionally biased region" description="Basic and acidic residues" evidence="2">
    <location>
        <begin position="64"/>
        <end position="106"/>
    </location>
</feature>
<evidence type="ECO:0000256" key="3">
    <source>
        <dbReference type="SAM" id="Phobius"/>
    </source>
</evidence>
<sequence>MGSGEDKPRHGFINRYWVLIVIVLWLIAWSARDWLAPAEPEDPPADSGVVLEEEPPAWDEEAAREEAAREEAARQEAAREEAAREEAAREEAAREEAAREEAAREEAAEEPVEVEALLTEARETYWREGAAAAMNILEDGLETQAYESRERADILGELGNLQHATGDVEAAMGSWDRALEKLPEGERRAMMAPLRPIYARHHPQGVDHLERFR</sequence>
<protein>
    <submittedName>
        <fullName evidence="4">Uncharacterized protein</fullName>
    </submittedName>
</protein>
<reference evidence="4 5" key="1">
    <citation type="submission" date="2017-02" db="EMBL/GenBank/DDBJ databases">
        <title>Genomic diversity within the haloalkaliphilic genus Thioalkalivibrio.</title>
        <authorList>
            <person name="Ahn A.-C."/>
            <person name="Meier-Kolthoff J."/>
            <person name="Overmars L."/>
            <person name="Richter M."/>
            <person name="Woyke T."/>
            <person name="Sorokin D.Y."/>
            <person name="Muyzer G."/>
        </authorList>
    </citation>
    <scope>NUCLEOTIDE SEQUENCE [LARGE SCALE GENOMIC DNA]</scope>
    <source>
        <strain evidence="4 5">HL17</strain>
    </source>
</reference>
<keyword evidence="3" id="KW-0812">Transmembrane</keyword>
<feature type="transmembrane region" description="Helical" evidence="3">
    <location>
        <begin position="12"/>
        <end position="31"/>
    </location>
</feature>
<evidence type="ECO:0000313" key="5">
    <source>
        <dbReference type="Proteomes" id="UP000189177"/>
    </source>
</evidence>
<dbReference type="STRING" id="252474.B1A74_05290"/>
<gene>
    <name evidence="4" type="ORF">B1A74_05290</name>
</gene>
<evidence type="ECO:0000313" key="4">
    <source>
        <dbReference type="EMBL" id="OOC10515.1"/>
    </source>
</evidence>
<dbReference type="AlphaFoldDB" id="A0A1V2ZZK9"/>
<proteinExistence type="predicted"/>
<evidence type="ECO:0000256" key="2">
    <source>
        <dbReference type="SAM" id="MobiDB-lite"/>
    </source>
</evidence>
<dbReference type="OrthoDB" id="5787166at2"/>
<name>A0A1V2ZZK9_9GAMM</name>
<keyword evidence="1" id="KW-0802">TPR repeat</keyword>
<dbReference type="RefSeq" id="WP_077243990.1">
    <property type="nucleotide sequence ID" value="NZ_MUZR01000014.1"/>
</dbReference>
<keyword evidence="3" id="KW-1133">Transmembrane helix</keyword>
<dbReference type="InterPro" id="IPR019734">
    <property type="entry name" value="TPR_rpt"/>
</dbReference>
<keyword evidence="3" id="KW-0472">Membrane</keyword>
<accession>A0A1V2ZZK9</accession>